<dbReference type="PROSITE" id="PS50943">
    <property type="entry name" value="HTH_CROC1"/>
    <property type="match status" value="1"/>
</dbReference>
<gene>
    <name evidence="4" type="ORF">CRX47_00435</name>
    <name evidence="3" type="ORF">CRX47_03015</name>
</gene>
<dbReference type="RefSeq" id="WP_058012489.1">
    <property type="nucleotide sequence ID" value="NZ_CBCRVC010000006.1"/>
</dbReference>
<dbReference type="Proteomes" id="UP000223854">
    <property type="component" value="Unassembled WGS sequence"/>
</dbReference>
<evidence type="ECO:0000313" key="3">
    <source>
        <dbReference type="EMBL" id="PHG98860.1"/>
    </source>
</evidence>
<sequence>MEQNEILSKLRKNKGLTLEELSSKTGISKNMLWHLEKGDRTGTVETLKKLSEFYQVSLDYITNNSQRVKLVDDFLQELINKGIIANSNDIDKEMEEKLLNFIRTRVDKLT</sequence>
<dbReference type="PANTHER" id="PTHR46797">
    <property type="entry name" value="HTH-TYPE TRANSCRIPTIONAL REGULATOR"/>
    <property type="match status" value="1"/>
</dbReference>
<dbReference type="InterPro" id="IPR001387">
    <property type="entry name" value="Cro/C1-type_HTH"/>
</dbReference>
<dbReference type="SUPFAM" id="SSF47413">
    <property type="entry name" value="lambda repressor-like DNA-binding domains"/>
    <property type="match status" value="1"/>
</dbReference>
<dbReference type="InterPro" id="IPR050807">
    <property type="entry name" value="TransReg_Diox_bact_type"/>
</dbReference>
<evidence type="ECO:0000313" key="4">
    <source>
        <dbReference type="EMBL" id="PHH02059.1"/>
    </source>
</evidence>
<keyword evidence="5" id="KW-1185">Reference proteome</keyword>
<dbReference type="EMBL" id="PDLH01000005">
    <property type="protein sequence ID" value="PHH02059.1"/>
    <property type="molecule type" value="Genomic_DNA"/>
</dbReference>
<name>A0ABX4K0Z4_CLOSG</name>
<evidence type="ECO:0000259" key="2">
    <source>
        <dbReference type="PROSITE" id="PS50943"/>
    </source>
</evidence>
<keyword evidence="1" id="KW-0238">DNA-binding</keyword>
<feature type="domain" description="HTH cro/C1-type" evidence="2">
    <location>
        <begin position="7"/>
        <end position="61"/>
    </location>
</feature>
<evidence type="ECO:0000256" key="1">
    <source>
        <dbReference type="ARBA" id="ARBA00023125"/>
    </source>
</evidence>
<organism evidence="3 5">
    <name type="scientific">Clostridium sporogenes</name>
    <dbReference type="NCBI Taxonomy" id="1509"/>
    <lineage>
        <taxon>Bacteria</taxon>
        <taxon>Bacillati</taxon>
        <taxon>Bacillota</taxon>
        <taxon>Clostridia</taxon>
        <taxon>Eubacteriales</taxon>
        <taxon>Clostridiaceae</taxon>
        <taxon>Clostridium</taxon>
    </lineage>
</organism>
<comment type="caution">
    <text evidence="3">The sequence shown here is derived from an EMBL/GenBank/DDBJ whole genome shotgun (WGS) entry which is preliminary data.</text>
</comment>
<dbReference type="InterPro" id="IPR010982">
    <property type="entry name" value="Lambda_DNA-bd_dom_sf"/>
</dbReference>
<accession>A0ABX4K0Z4</accession>
<protein>
    <submittedName>
        <fullName evidence="3">XRE family transcriptional regulator</fullName>
    </submittedName>
</protein>
<evidence type="ECO:0000313" key="5">
    <source>
        <dbReference type="Proteomes" id="UP000223854"/>
    </source>
</evidence>
<dbReference type="PANTHER" id="PTHR46797:SF1">
    <property type="entry name" value="METHYLPHOSPHONATE SYNTHASE"/>
    <property type="match status" value="1"/>
</dbReference>
<proteinExistence type="predicted"/>
<dbReference type="Pfam" id="PF01381">
    <property type="entry name" value="HTH_3"/>
    <property type="match status" value="1"/>
</dbReference>
<dbReference type="Gene3D" id="1.10.260.40">
    <property type="entry name" value="lambda repressor-like DNA-binding domains"/>
    <property type="match status" value="1"/>
</dbReference>
<dbReference type="EMBL" id="PDLH01000007">
    <property type="protein sequence ID" value="PHG98860.1"/>
    <property type="molecule type" value="Genomic_DNA"/>
</dbReference>
<dbReference type="SMART" id="SM00530">
    <property type="entry name" value="HTH_XRE"/>
    <property type="match status" value="1"/>
</dbReference>
<dbReference type="CDD" id="cd00093">
    <property type="entry name" value="HTH_XRE"/>
    <property type="match status" value="1"/>
</dbReference>
<reference evidence="3 5" key="1">
    <citation type="submission" date="2017-09" db="EMBL/GenBank/DDBJ databases">
        <title>FDA dAtabase for Regulatory Grade micrObial Sequences (FDA-ARGOS): Supporting development and validation of Infectious Disease Dx tests.</title>
        <authorList>
            <person name="Kerrigan L."/>
            <person name="Long C."/>
            <person name="Tallon L.J."/>
            <person name="Sadzewicz L."/>
            <person name="Ott S."/>
            <person name="Zhao X."/>
            <person name="Nagaraj S."/>
            <person name="Vavikolanu K."/>
            <person name="Aluvathingal J."/>
            <person name="Nadendla S."/>
            <person name="Sichtig H."/>
        </authorList>
    </citation>
    <scope>NUCLEOTIDE SEQUENCE [LARGE SCALE GENOMIC DNA]</scope>
    <source>
        <strain evidence="3 5">FDAARGOS_423</strain>
    </source>
</reference>